<gene>
    <name evidence="4" type="ORF">WR25_06758</name>
</gene>
<evidence type="ECO:0000256" key="1">
    <source>
        <dbReference type="SAM" id="MobiDB-lite"/>
    </source>
</evidence>
<keyword evidence="5" id="KW-1185">Reference proteome</keyword>
<organism evidence="4 5">
    <name type="scientific">Diploscapter pachys</name>
    <dbReference type="NCBI Taxonomy" id="2018661"/>
    <lineage>
        <taxon>Eukaryota</taxon>
        <taxon>Metazoa</taxon>
        <taxon>Ecdysozoa</taxon>
        <taxon>Nematoda</taxon>
        <taxon>Chromadorea</taxon>
        <taxon>Rhabditida</taxon>
        <taxon>Rhabditina</taxon>
        <taxon>Rhabditomorpha</taxon>
        <taxon>Rhabditoidea</taxon>
        <taxon>Rhabditidae</taxon>
        <taxon>Diploscapter</taxon>
    </lineage>
</organism>
<evidence type="ECO:0000313" key="4">
    <source>
        <dbReference type="EMBL" id="PAV70693.1"/>
    </source>
</evidence>
<dbReference type="InterPro" id="IPR052802">
    <property type="entry name" value="KNTC1"/>
</dbReference>
<dbReference type="Proteomes" id="UP000218231">
    <property type="component" value="Unassembled WGS sequence"/>
</dbReference>
<evidence type="ECO:0000259" key="2">
    <source>
        <dbReference type="Pfam" id="PF10493"/>
    </source>
</evidence>
<dbReference type="InterPro" id="IPR019527">
    <property type="entry name" value="RZZ-complex_KNTC1/ROD_C"/>
</dbReference>
<feature type="domain" description="RZZ complex subunit KNTC1/ROD C-terminal" evidence="2">
    <location>
        <begin position="874"/>
        <end position="1379"/>
    </location>
</feature>
<evidence type="ECO:0000259" key="3">
    <source>
        <dbReference type="Pfam" id="PF24516"/>
    </source>
</evidence>
<dbReference type="EMBL" id="LIAE01009225">
    <property type="protein sequence ID" value="PAV70693.1"/>
    <property type="molecule type" value="Genomic_DNA"/>
</dbReference>
<dbReference type="PANTHER" id="PTHR15688:SF1">
    <property type="entry name" value="KINETOCHORE-ASSOCIATED PROTEIN 1"/>
    <property type="match status" value="1"/>
</dbReference>
<accession>A0A2A2K9Z9</accession>
<dbReference type="OrthoDB" id="5868545at2759"/>
<name>A0A2A2K9Z9_9BILA</name>
<dbReference type="GO" id="GO:0000070">
    <property type="term" value="P:mitotic sister chromatid segregation"/>
    <property type="evidence" value="ECO:0007669"/>
    <property type="project" value="TreeGrafter"/>
</dbReference>
<dbReference type="GO" id="GO:1903394">
    <property type="term" value="P:protein localization to kinetochore involved in kinetochore assembly"/>
    <property type="evidence" value="ECO:0007669"/>
    <property type="project" value="TreeGrafter"/>
</dbReference>
<dbReference type="GO" id="GO:0005737">
    <property type="term" value="C:cytoplasm"/>
    <property type="evidence" value="ECO:0007669"/>
    <property type="project" value="TreeGrafter"/>
</dbReference>
<dbReference type="InterPro" id="IPR055404">
    <property type="entry name" value="ARM_KNTC1_2nd"/>
</dbReference>
<dbReference type="GO" id="GO:0005828">
    <property type="term" value="C:kinetochore microtubule"/>
    <property type="evidence" value="ECO:0007669"/>
    <property type="project" value="TreeGrafter"/>
</dbReference>
<dbReference type="GO" id="GO:0007094">
    <property type="term" value="P:mitotic spindle assembly checkpoint signaling"/>
    <property type="evidence" value="ECO:0007669"/>
    <property type="project" value="TreeGrafter"/>
</dbReference>
<reference evidence="4 5" key="1">
    <citation type="journal article" date="2017" name="Curr. Biol.">
        <title>Genome architecture and evolution of a unichromosomal asexual nematode.</title>
        <authorList>
            <person name="Fradin H."/>
            <person name="Zegar C."/>
            <person name="Gutwein M."/>
            <person name="Lucas J."/>
            <person name="Kovtun M."/>
            <person name="Corcoran D."/>
            <person name="Baugh L.R."/>
            <person name="Kiontke K."/>
            <person name="Gunsalus K."/>
            <person name="Fitch D.H."/>
            <person name="Piano F."/>
        </authorList>
    </citation>
    <scope>NUCLEOTIDE SEQUENCE [LARGE SCALE GENOMIC DNA]</scope>
    <source>
        <strain evidence="4">PF1309</strain>
    </source>
</reference>
<sequence length="1462" mass="165403">MRSYKPMWEDVCLLLADSIDDVTTRCEAVTNIASGASLPWRTQLNKAVEYLRKGEGIDANAREKLEREIQWAELMMLFQKYSVADVNLRAALKYPDVIFKLIQHIFKQKEIMAQELERLRNGLKVAEVYNKVTGKLILDQVTIDRVYIDFVSAIGQDTEICDLCTALDSLQSAIASDQLSPLPSSLSNIIGTYVDSLIRRAEQTTCHKYADDVTRRMKNLEKAGSILMRYLMQDAEYARKYDCVRRMIRLQEGYQLMASISQLNDLRWRAVKLMKYIEKPSEMNETLVVNMPNIFHFASLLGLSELETGSILLEIFATDYQTLLRILNRICSSLPDADEIMLEKCLSSCETVLLRMHELSLLKIAIERETSSRNELQQLFDYLPDLLLTLGQIAVHSHTYHGSAMRMYKYTRILRMIVNQCLLGESDNATSATSAESVTSADNKNAKDNERVACRERMVMGMSRRVGCYQLRQDGSIFERIPVLTAVGVCAASVVRESSKTDEELRNYWEEAFTSLAVHQQDMIEVTARVFASSLRCFTSEPCESPLKLSHAVRNICERALQLHPCDLVTVAAYILCLPPNTIDEFVQKLRRWVSGKRAPQTHINFLRIAQFVIYVSSQADNAKYIGALVESYWARSWAKRFGKMGVGVNMQLMMSKPASILEDLSRHCIDPHIVAEYVGKWSNKLEDFNHSMLTYAMHLIMKASSSADVGTRHLALLSADGALRLLKKSENKENREFDALRTVLYVVSPYNYEVILFLVKWLSLFSFTQEENEFVFKIETLINHLHNIKRVDQVSRAECAWYVERSKALQTEKTARRPENEIYGCEMRALYERDDSTDLDGDSRLDGVSMFGSDPKANIYEREDVPLGSQPHEAVGRLPFHPFLYTSLNKIEKFLVPIVEAEVTIDSLLLWQTTLRKLPCSRRCDRLARGHLLTIAVRKKGSHAAGSGKPLSKEDAATIHSLLETTTDRKAVIFCIAMCFKKLPLCEAKIQLLELGCNVASEWLTKKDALESPLDTTEVDNINDQCIRLREAIANYKTEFILRKYGLFDERTSEKLDKPAELIGHILTDCIDWQNAHDRKEKVDVTNQLSVVSNVDINSIYSTLIDTWLKDSDAMGVIDVDMNDTMGSMSGGAAAPLSPSDETDDAELFPLPIFDVSISRIVFLLQLIRDEKPNLLRHLVAPLMEQKRDGPVDPSKCKSYIRTACVLLMAFTENDLAQAGMSLEDICVYILEKQAYIRLLDLSGLEMNVSQLLKLDKTIVVKNAINSLRSNATVLTVATCVLLDYNVADVQLIDNLLSKMIRFRKWKLAQALLLNCKQDYPSLCPHIKSLVLTWIRVFQSAIEDIESAESNMSDLSSSPVPSQTLLKWLFFLTSCPVEGGQSMRSLFGLLRARKCPVAASLVQITSDFSEKLSITLPVSDSGPVDFSFKWCMPCSTASVHTPTSSRSVQIEDVPMTDEEDI</sequence>
<dbReference type="PANTHER" id="PTHR15688">
    <property type="entry name" value="KINETOCHORE-ASSOCIATED PROTEIN 1"/>
    <property type="match status" value="1"/>
</dbReference>
<dbReference type="GO" id="GO:0031267">
    <property type="term" value="F:small GTPase binding"/>
    <property type="evidence" value="ECO:0007669"/>
    <property type="project" value="TreeGrafter"/>
</dbReference>
<comment type="caution">
    <text evidence="4">The sequence shown here is derived from an EMBL/GenBank/DDBJ whole genome shotgun (WGS) entry which is preliminary data.</text>
</comment>
<feature type="compositionally biased region" description="Polar residues" evidence="1">
    <location>
        <begin position="1439"/>
        <end position="1449"/>
    </location>
</feature>
<dbReference type="GO" id="GO:1990423">
    <property type="term" value="C:RZZ complex"/>
    <property type="evidence" value="ECO:0007669"/>
    <property type="project" value="TreeGrafter"/>
</dbReference>
<protein>
    <submittedName>
        <fullName evidence="4">Uncharacterized protein</fullName>
    </submittedName>
</protein>
<feature type="region of interest" description="Disordered" evidence="1">
    <location>
        <begin position="1439"/>
        <end position="1462"/>
    </location>
</feature>
<feature type="domain" description="KNTC1 second ARM-repeats" evidence="3">
    <location>
        <begin position="7"/>
        <end position="132"/>
    </location>
</feature>
<dbReference type="STRING" id="2018661.A0A2A2K9Z9"/>
<proteinExistence type="predicted"/>
<dbReference type="Pfam" id="PF10493">
    <property type="entry name" value="Rod_C"/>
    <property type="match status" value="1"/>
</dbReference>
<evidence type="ECO:0000313" key="5">
    <source>
        <dbReference type="Proteomes" id="UP000218231"/>
    </source>
</evidence>
<dbReference type="Pfam" id="PF24516">
    <property type="entry name" value="ARM_KNTC1_2nd"/>
    <property type="match status" value="1"/>
</dbReference>